<dbReference type="Gene3D" id="3.40.50.720">
    <property type="entry name" value="NAD(P)-binding Rossmann-like Domain"/>
    <property type="match status" value="1"/>
</dbReference>
<comment type="caution">
    <text evidence="1">The sequence shown here is derived from an EMBL/GenBank/DDBJ whole genome shotgun (WGS) entry which is preliminary data.</text>
</comment>
<dbReference type="EMBL" id="AACCXK010000003">
    <property type="protein sequence ID" value="EAK0452410.1"/>
    <property type="molecule type" value="Genomic_DNA"/>
</dbReference>
<organism evidence="1">
    <name type="scientific">Campylobacter fetus</name>
    <dbReference type="NCBI Taxonomy" id="196"/>
    <lineage>
        <taxon>Bacteria</taxon>
        <taxon>Pseudomonadati</taxon>
        <taxon>Campylobacterota</taxon>
        <taxon>Epsilonproteobacteria</taxon>
        <taxon>Campylobacterales</taxon>
        <taxon>Campylobacteraceae</taxon>
        <taxon>Campylobacter</taxon>
    </lineage>
</organism>
<dbReference type="SUPFAM" id="SSF51735">
    <property type="entry name" value="NAD(P)-binding Rossmann-fold domains"/>
    <property type="match status" value="1"/>
</dbReference>
<proteinExistence type="predicted"/>
<name>A0A5L4KBC6_CAMFE</name>
<sequence>MRPQAINEGKNAQNVKARIFNLSSIRGFRVSNNSTPYCMSKFALSAFSTR</sequence>
<dbReference type="InterPro" id="IPR036291">
    <property type="entry name" value="NAD(P)-bd_dom_sf"/>
</dbReference>
<dbReference type="AlphaFoldDB" id="A0A5L4KBC6"/>
<accession>A0A5L4KBC6</accession>
<protein>
    <submittedName>
        <fullName evidence="1">Retinol dehydrogenase</fullName>
    </submittedName>
</protein>
<dbReference type="RefSeq" id="WP_080736722.1">
    <property type="nucleotide sequence ID" value="NZ_AACCWO020000050.1"/>
</dbReference>
<gene>
    <name evidence="1" type="ORF">AAH17_01865</name>
</gene>
<evidence type="ECO:0000313" key="1">
    <source>
        <dbReference type="EMBL" id="EAK0452410.1"/>
    </source>
</evidence>
<reference evidence="1" key="1">
    <citation type="submission" date="2018-05" db="EMBL/GenBank/DDBJ databases">
        <authorList>
            <consortium name="PulseNet: The National Subtyping Network for Foodborne Disease Surveillance"/>
            <person name="Tarr C.L."/>
            <person name="Trees E."/>
            <person name="Katz L.S."/>
            <person name="Carleton-Romer H.A."/>
            <person name="Stroika S."/>
            <person name="Kucerova Z."/>
            <person name="Roache K.F."/>
            <person name="Sabol A.L."/>
            <person name="Besser J."/>
            <person name="Gerner-Smidt P."/>
        </authorList>
    </citation>
    <scope>NUCLEOTIDE SEQUENCE</scope>
    <source>
        <strain evidence="1">2014D-0197</strain>
    </source>
</reference>